<protein>
    <submittedName>
        <fullName evidence="3">Uncharacterized protein</fullName>
    </submittedName>
</protein>
<keyword evidence="2" id="KW-0812">Transmembrane</keyword>
<accession>A0A841TBY8</accession>
<proteinExistence type="predicted"/>
<keyword evidence="2" id="KW-1133">Transmembrane helix</keyword>
<evidence type="ECO:0000256" key="1">
    <source>
        <dbReference type="SAM" id="MobiDB-lite"/>
    </source>
</evidence>
<comment type="caution">
    <text evidence="3">The sequence shown here is derived from an EMBL/GenBank/DDBJ whole genome shotgun (WGS) entry which is preliminary data.</text>
</comment>
<feature type="transmembrane region" description="Helical" evidence="2">
    <location>
        <begin position="48"/>
        <end position="68"/>
    </location>
</feature>
<feature type="compositionally biased region" description="Basic and acidic residues" evidence="1">
    <location>
        <begin position="98"/>
        <end position="107"/>
    </location>
</feature>
<evidence type="ECO:0000313" key="3">
    <source>
        <dbReference type="EMBL" id="MBB6677539.1"/>
    </source>
</evidence>
<evidence type="ECO:0000256" key="2">
    <source>
        <dbReference type="SAM" id="Phobius"/>
    </source>
</evidence>
<dbReference type="AlphaFoldDB" id="A0A841TBY8"/>
<sequence>MGQVLKGLSVITIVLAIIVGIVQANQSIELLGDYYDVPFRWGLAFTWWVSGVVTGILVYAFGVVVDHLQDMSYSLRIISSSHETPSQPAPSLGSSKASMDKLKGFKI</sequence>
<reference evidence="3 4" key="1">
    <citation type="submission" date="2020-08" db="EMBL/GenBank/DDBJ databases">
        <title>Cohnella phylogeny.</title>
        <authorList>
            <person name="Dunlap C."/>
        </authorList>
    </citation>
    <scope>NUCLEOTIDE SEQUENCE [LARGE SCALE GENOMIC DNA]</scope>
    <source>
        <strain evidence="3 4">DSM 103658</strain>
    </source>
</reference>
<gene>
    <name evidence="3" type="ORF">H4Q31_09395</name>
</gene>
<dbReference type="Proteomes" id="UP000574133">
    <property type="component" value="Unassembled WGS sequence"/>
</dbReference>
<feature type="region of interest" description="Disordered" evidence="1">
    <location>
        <begin position="81"/>
        <end position="107"/>
    </location>
</feature>
<name>A0A841TBY8_9BACL</name>
<evidence type="ECO:0000313" key="4">
    <source>
        <dbReference type="Proteomes" id="UP000574133"/>
    </source>
</evidence>
<keyword evidence="2" id="KW-0472">Membrane</keyword>
<dbReference type="EMBL" id="JACJVN010000033">
    <property type="protein sequence ID" value="MBB6677539.1"/>
    <property type="molecule type" value="Genomic_DNA"/>
</dbReference>
<dbReference type="RefSeq" id="WP_185178816.1">
    <property type="nucleotide sequence ID" value="NZ_CBCSEP010000005.1"/>
</dbReference>
<keyword evidence="4" id="KW-1185">Reference proteome</keyword>
<organism evidence="3 4">
    <name type="scientific">Cohnella lubricantis</name>
    <dbReference type="NCBI Taxonomy" id="2163172"/>
    <lineage>
        <taxon>Bacteria</taxon>
        <taxon>Bacillati</taxon>
        <taxon>Bacillota</taxon>
        <taxon>Bacilli</taxon>
        <taxon>Bacillales</taxon>
        <taxon>Paenibacillaceae</taxon>
        <taxon>Cohnella</taxon>
    </lineage>
</organism>